<gene>
    <name evidence="1" type="ORF">MtrunA17_Chr4g0035341</name>
</gene>
<accession>A0A396I6R8</accession>
<comment type="caution">
    <text evidence="1">The sequence shown here is derived from an EMBL/GenBank/DDBJ whole genome shotgun (WGS) entry which is preliminary data.</text>
</comment>
<proteinExistence type="predicted"/>
<name>A0A396I6R8_MEDTR</name>
<dbReference type="EMBL" id="PSQE01000004">
    <property type="protein sequence ID" value="RHN61319.1"/>
    <property type="molecule type" value="Genomic_DNA"/>
</dbReference>
<reference evidence="2" key="1">
    <citation type="journal article" date="2018" name="Nat. Plants">
        <title>Whole-genome landscape of Medicago truncatula symbiotic genes.</title>
        <authorList>
            <person name="Pecrix Y."/>
            <person name="Staton S.E."/>
            <person name="Sallet E."/>
            <person name="Lelandais-Briere C."/>
            <person name="Moreau S."/>
            <person name="Carrere S."/>
            <person name="Blein T."/>
            <person name="Jardinaud M.F."/>
            <person name="Latrasse D."/>
            <person name="Zouine M."/>
            <person name="Zahm M."/>
            <person name="Kreplak J."/>
            <person name="Mayjonade B."/>
            <person name="Satge C."/>
            <person name="Perez M."/>
            <person name="Cauet S."/>
            <person name="Marande W."/>
            <person name="Chantry-Darmon C."/>
            <person name="Lopez-Roques C."/>
            <person name="Bouchez O."/>
            <person name="Berard A."/>
            <person name="Debelle F."/>
            <person name="Munos S."/>
            <person name="Bendahmane A."/>
            <person name="Berges H."/>
            <person name="Niebel A."/>
            <person name="Buitink J."/>
            <person name="Frugier F."/>
            <person name="Benhamed M."/>
            <person name="Crespi M."/>
            <person name="Gouzy J."/>
            <person name="Gamas P."/>
        </authorList>
    </citation>
    <scope>NUCLEOTIDE SEQUENCE [LARGE SCALE GENOMIC DNA]</scope>
    <source>
        <strain evidence="2">cv. Jemalong A17</strain>
    </source>
</reference>
<evidence type="ECO:0000313" key="2">
    <source>
        <dbReference type="Proteomes" id="UP000265566"/>
    </source>
</evidence>
<sequence length="48" mass="5777">MSLYAINMNDVSLFEDSSFLFLETINLYCVNELNHFELINIVYLFIYF</sequence>
<evidence type="ECO:0000313" key="1">
    <source>
        <dbReference type="EMBL" id="RHN61319.1"/>
    </source>
</evidence>
<dbReference type="Gramene" id="rna23771">
    <property type="protein sequence ID" value="RHN61319.1"/>
    <property type="gene ID" value="gene23771"/>
</dbReference>
<protein>
    <submittedName>
        <fullName evidence="1">Uncharacterized protein</fullName>
    </submittedName>
</protein>
<dbReference type="Proteomes" id="UP000265566">
    <property type="component" value="Chromosome 4"/>
</dbReference>
<organism evidence="1 2">
    <name type="scientific">Medicago truncatula</name>
    <name type="common">Barrel medic</name>
    <name type="synonym">Medicago tribuloides</name>
    <dbReference type="NCBI Taxonomy" id="3880"/>
    <lineage>
        <taxon>Eukaryota</taxon>
        <taxon>Viridiplantae</taxon>
        <taxon>Streptophyta</taxon>
        <taxon>Embryophyta</taxon>
        <taxon>Tracheophyta</taxon>
        <taxon>Spermatophyta</taxon>
        <taxon>Magnoliopsida</taxon>
        <taxon>eudicotyledons</taxon>
        <taxon>Gunneridae</taxon>
        <taxon>Pentapetalae</taxon>
        <taxon>rosids</taxon>
        <taxon>fabids</taxon>
        <taxon>Fabales</taxon>
        <taxon>Fabaceae</taxon>
        <taxon>Papilionoideae</taxon>
        <taxon>50 kb inversion clade</taxon>
        <taxon>NPAAA clade</taxon>
        <taxon>Hologalegina</taxon>
        <taxon>IRL clade</taxon>
        <taxon>Trifolieae</taxon>
        <taxon>Medicago</taxon>
    </lineage>
</organism>
<dbReference type="AlphaFoldDB" id="A0A396I6R8"/>